<proteinExistence type="predicted"/>
<dbReference type="Gene3D" id="3.30.310.170">
    <property type="entry name" value="Outer membrane protein assembly factor BamC"/>
    <property type="match status" value="1"/>
</dbReference>
<reference evidence="1 2" key="1">
    <citation type="submission" date="2020-05" db="EMBL/GenBank/DDBJ databases">
        <title>Thiomicrorhabdus sediminis sp.nov. and Thiomicrorhabdus xiamenensis sp.nov., novel sulfur-oxidizing bacteria isolated from coastal sediment.</title>
        <authorList>
            <person name="Liu X."/>
        </authorList>
    </citation>
    <scope>NUCLEOTIDE SEQUENCE [LARGE SCALE GENOMIC DNA]</scope>
    <source>
        <strain evidence="1 2">G2</strain>
    </source>
</reference>
<keyword evidence="2" id="KW-1185">Reference proteome</keyword>
<gene>
    <name evidence="1" type="primary">bamC</name>
    <name evidence="1" type="ORF">HQN79_07565</name>
</gene>
<dbReference type="Proteomes" id="UP000504724">
    <property type="component" value="Chromosome"/>
</dbReference>
<dbReference type="Pfam" id="PF06804">
    <property type="entry name" value="Lipoprotein_18"/>
    <property type="match status" value="1"/>
</dbReference>
<dbReference type="PROSITE" id="PS51257">
    <property type="entry name" value="PROKAR_LIPOPROTEIN"/>
    <property type="match status" value="1"/>
</dbReference>
<name>A0A7D4NQR2_9GAMM</name>
<accession>A0A7D4NQR2</accession>
<dbReference type="KEGG" id="txa:HQN79_07565"/>
<protein>
    <submittedName>
        <fullName evidence="1">Outer membrane protein assembly factor BamC</fullName>
    </submittedName>
</protein>
<organism evidence="1 2">
    <name type="scientific">Thiomicrorhabdus xiamenensis</name>
    <dbReference type="NCBI Taxonomy" id="2739063"/>
    <lineage>
        <taxon>Bacteria</taxon>
        <taxon>Pseudomonadati</taxon>
        <taxon>Pseudomonadota</taxon>
        <taxon>Gammaproteobacteria</taxon>
        <taxon>Thiotrichales</taxon>
        <taxon>Piscirickettsiaceae</taxon>
        <taxon>Thiomicrorhabdus</taxon>
    </lineage>
</organism>
<dbReference type="RefSeq" id="WP_173285329.1">
    <property type="nucleotide sequence ID" value="NZ_CP054020.1"/>
</dbReference>
<sequence length="372" mass="42192">MRFAKKTLVASTLVMTFGLSGCSTISNLFGSDESYRDGEAKTVKSLEIPPNLFDPGRKENQLAPALRQAENAIAQEQMKNDYIPTFKADGVSIKFNLSERWLELATIDSDQVWAGLQRFFSNQGFKIAEARKDIGILKTDYVSRKELAPTDRYESAISKLLNSWRPELADGAFDKYVARVETDMQNGVTRVYINHHEMVEPGERNDTLTSAAWQMRPYSPVLEAQELYQAMLFFGSTEEIALAQLKASVQQVETVDGEEFEGLRMKASIDASWDYLQSTIYRANWNIHKSNGETKRMEVDVPESVREETGFFDTLAFWKERSKTDLPERVKLTLTENDDQTSLLKVSALDGDTPLNAEQRRYVFESLGLLAK</sequence>
<evidence type="ECO:0000313" key="2">
    <source>
        <dbReference type="Proteomes" id="UP000504724"/>
    </source>
</evidence>
<dbReference type="InterPro" id="IPR010653">
    <property type="entry name" value="NlpB/DapX"/>
</dbReference>
<evidence type="ECO:0000313" key="1">
    <source>
        <dbReference type="EMBL" id="QKI89431.1"/>
    </source>
</evidence>
<dbReference type="AlphaFoldDB" id="A0A7D4NQR2"/>
<dbReference type="EMBL" id="CP054020">
    <property type="protein sequence ID" value="QKI89431.1"/>
    <property type="molecule type" value="Genomic_DNA"/>
</dbReference>
<dbReference type="InterPro" id="IPR042268">
    <property type="entry name" value="BamC_C"/>
</dbReference>